<feature type="transmembrane region" description="Helical" evidence="1">
    <location>
        <begin position="14"/>
        <end position="35"/>
    </location>
</feature>
<keyword evidence="3" id="KW-1185">Reference proteome</keyword>
<name>N1ZWQ7_9FIRM</name>
<evidence type="ECO:0000313" key="3">
    <source>
        <dbReference type="Proteomes" id="UP000012589"/>
    </source>
</evidence>
<sequence>MKNIIKYVVECDSMYGMVCVICTFVCFYISIRFVVPYLYKCLCKICNTIITYKDIRTKAEVGNVSIEANLHR</sequence>
<proteinExistence type="predicted"/>
<evidence type="ECO:0000256" key="1">
    <source>
        <dbReference type="SAM" id="Phobius"/>
    </source>
</evidence>
<gene>
    <name evidence="2" type="ORF">C823_04586</name>
</gene>
<comment type="caution">
    <text evidence="2">The sequence shown here is derived from an EMBL/GenBank/DDBJ whole genome shotgun (WGS) entry which is preliminary data.</text>
</comment>
<dbReference type="EMBL" id="AQFT01000133">
    <property type="protein sequence ID" value="EMZ21442.1"/>
    <property type="molecule type" value="Genomic_DNA"/>
</dbReference>
<keyword evidence="1" id="KW-0472">Membrane</keyword>
<dbReference type="AlphaFoldDB" id="N1ZWQ7"/>
<keyword evidence="1" id="KW-0812">Transmembrane</keyword>
<keyword evidence="1" id="KW-1133">Transmembrane helix</keyword>
<organism evidence="2 3">
    <name type="scientific">Eubacterium plexicaudatum ASF492</name>
    <dbReference type="NCBI Taxonomy" id="1235802"/>
    <lineage>
        <taxon>Bacteria</taxon>
        <taxon>Bacillati</taxon>
        <taxon>Bacillota</taxon>
        <taxon>Clostridia</taxon>
        <taxon>Eubacteriales</taxon>
        <taxon>Eubacteriaceae</taxon>
        <taxon>Eubacterium</taxon>
    </lineage>
</organism>
<accession>N1ZWQ7</accession>
<protein>
    <submittedName>
        <fullName evidence="2">Uncharacterized protein</fullName>
    </submittedName>
</protein>
<dbReference type="eggNOG" id="ENOG502ZEX3">
    <property type="taxonomic scope" value="Bacteria"/>
</dbReference>
<dbReference type="Proteomes" id="UP000012589">
    <property type="component" value="Unassembled WGS sequence"/>
</dbReference>
<reference evidence="2 3" key="1">
    <citation type="journal article" date="2014" name="Genome Announc.">
        <title>Draft genome sequences of the altered schaedler flora, a defined bacterial community from gnotobiotic mice.</title>
        <authorList>
            <person name="Wannemuehler M.J."/>
            <person name="Overstreet A.M."/>
            <person name="Ward D.V."/>
            <person name="Phillips G.J."/>
        </authorList>
    </citation>
    <scope>NUCLEOTIDE SEQUENCE [LARGE SCALE GENOMIC DNA]</scope>
    <source>
        <strain evidence="2 3">ASF492</strain>
    </source>
</reference>
<dbReference type="HOGENOM" id="CLU_2717214_0_0_9"/>
<evidence type="ECO:0000313" key="2">
    <source>
        <dbReference type="EMBL" id="EMZ21442.1"/>
    </source>
</evidence>